<dbReference type="EMBL" id="BAABRR010000001">
    <property type="protein sequence ID" value="GAA5517754.1"/>
    <property type="molecule type" value="Genomic_DNA"/>
</dbReference>
<keyword evidence="6" id="KW-0067">ATP-binding</keyword>
<feature type="transmembrane region" description="Helical" evidence="10">
    <location>
        <begin position="361"/>
        <end position="383"/>
    </location>
</feature>
<sequence length="654" mass="69695">MSSVSSTLTDPLLGRVIDGRYEVRERVAAGGMATVYLAFDRRLERDVALKVMHPHLEIDPNSREIVARFRREAKAAARLTHPGIVRVYDQGVDADVSYLTMEYVEGENLRERMTHEGTLSLGEALTTLDHVLDALASAHRQGLVHQDVKPENVLIDPEGRPRVADFGLARAVTEVTASTSGTILGTVAYLGPELISNGHSDARTDVYAAGVLLYEMVTGRQPHTGATAMQVATKHVHEDIPAPSTVVPWLPPEIDALVESLTARDPDARPADAAAALQLVRQTRMVLDDPTLDRRADPPSGAHPTRVDPDATAVLDAPAAGSTVALPIGLGHPFPAVGQQLEEIPEDDPEAKEPQRTDRRAGWWIAAVLIAVLALGGGGLWWYNSIGPGAYTTVPTVVGEKEADALTVLDGAGLIPSVEYTNDDEIPEGIVISTDPGAQGRIENGGTVVVTVSEGPRMSEVPNVVDAMRDEAESTLAELGFPLGEITETYSDTIPAGQVISMTPAAGETVRHDTPVALEVSGGPEPITFPDVRGMSEADAVAELGRYALDVSIERARTDDAPKGEVYLQSPEAGADGRRTDAITITVSEGPPLVTVSDYVGLGVEEAERAAKDDGLKVELYSKWPWSSPNSIVDQSLVPGAEVEKNTSIVLVYN</sequence>
<dbReference type="InterPro" id="IPR008271">
    <property type="entry name" value="Ser/Thr_kinase_AS"/>
</dbReference>
<feature type="domain" description="PASTA" evidence="12">
    <location>
        <begin position="388"/>
        <end position="454"/>
    </location>
</feature>
<keyword evidence="5 13" id="KW-0418">Kinase</keyword>
<dbReference type="InterPro" id="IPR011009">
    <property type="entry name" value="Kinase-like_dom_sf"/>
</dbReference>
<dbReference type="PROSITE" id="PS50011">
    <property type="entry name" value="PROTEIN_KINASE_DOM"/>
    <property type="match status" value="1"/>
</dbReference>
<evidence type="ECO:0000313" key="14">
    <source>
        <dbReference type="Proteomes" id="UP001426770"/>
    </source>
</evidence>
<keyword evidence="10" id="KW-0812">Transmembrane</keyword>
<dbReference type="SMART" id="SM00740">
    <property type="entry name" value="PASTA"/>
    <property type="match status" value="4"/>
</dbReference>
<dbReference type="CDD" id="cd06577">
    <property type="entry name" value="PASTA_pknB"/>
    <property type="match status" value="4"/>
</dbReference>
<feature type="region of interest" description="Disordered" evidence="9">
    <location>
        <begin position="289"/>
        <end position="309"/>
    </location>
</feature>
<evidence type="ECO:0000256" key="3">
    <source>
        <dbReference type="ARBA" id="ARBA00022679"/>
    </source>
</evidence>
<evidence type="ECO:0000256" key="4">
    <source>
        <dbReference type="ARBA" id="ARBA00022741"/>
    </source>
</evidence>
<dbReference type="InterPro" id="IPR000719">
    <property type="entry name" value="Prot_kinase_dom"/>
</dbReference>
<evidence type="ECO:0000259" key="11">
    <source>
        <dbReference type="PROSITE" id="PS50011"/>
    </source>
</evidence>
<comment type="catalytic activity">
    <reaction evidence="8">
        <text>L-seryl-[protein] + ATP = O-phospho-L-seryl-[protein] + ADP + H(+)</text>
        <dbReference type="Rhea" id="RHEA:17989"/>
        <dbReference type="Rhea" id="RHEA-COMP:9863"/>
        <dbReference type="Rhea" id="RHEA-COMP:11604"/>
        <dbReference type="ChEBI" id="CHEBI:15378"/>
        <dbReference type="ChEBI" id="CHEBI:29999"/>
        <dbReference type="ChEBI" id="CHEBI:30616"/>
        <dbReference type="ChEBI" id="CHEBI:83421"/>
        <dbReference type="ChEBI" id="CHEBI:456216"/>
        <dbReference type="EC" id="2.7.11.1"/>
    </reaction>
</comment>
<dbReference type="Pfam" id="PF00069">
    <property type="entry name" value="Pkinase"/>
    <property type="match status" value="1"/>
</dbReference>
<dbReference type="SMART" id="SM00220">
    <property type="entry name" value="S_TKc"/>
    <property type="match status" value="1"/>
</dbReference>
<evidence type="ECO:0000256" key="6">
    <source>
        <dbReference type="ARBA" id="ARBA00022840"/>
    </source>
</evidence>
<dbReference type="PROSITE" id="PS00108">
    <property type="entry name" value="PROTEIN_KINASE_ST"/>
    <property type="match status" value="1"/>
</dbReference>
<feature type="domain" description="Protein kinase" evidence="11">
    <location>
        <begin position="21"/>
        <end position="292"/>
    </location>
</feature>
<dbReference type="PANTHER" id="PTHR43289">
    <property type="entry name" value="MITOGEN-ACTIVATED PROTEIN KINASE KINASE KINASE 20-RELATED"/>
    <property type="match status" value="1"/>
</dbReference>
<evidence type="ECO:0000256" key="9">
    <source>
        <dbReference type="SAM" id="MobiDB-lite"/>
    </source>
</evidence>
<dbReference type="SUPFAM" id="SSF56112">
    <property type="entry name" value="Protein kinase-like (PK-like)"/>
    <property type="match status" value="1"/>
</dbReference>
<keyword evidence="4" id="KW-0547">Nucleotide-binding</keyword>
<evidence type="ECO:0000259" key="12">
    <source>
        <dbReference type="PROSITE" id="PS51178"/>
    </source>
</evidence>
<reference evidence="13 14" key="1">
    <citation type="submission" date="2024-02" db="EMBL/GenBank/DDBJ databases">
        <title>Lysinimicrobium sediminis NBRC 112286.</title>
        <authorList>
            <person name="Ichikawa N."/>
            <person name="Katano-Makiyama Y."/>
            <person name="Hidaka K."/>
        </authorList>
    </citation>
    <scope>NUCLEOTIDE SEQUENCE [LARGE SCALE GENOMIC DNA]</scope>
    <source>
        <strain evidence="13 14">NBRC 112286</strain>
    </source>
</reference>
<evidence type="ECO:0000256" key="1">
    <source>
        <dbReference type="ARBA" id="ARBA00012513"/>
    </source>
</evidence>
<keyword evidence="10" id="KW-0472">Membrane</keyword>
<keyword evidence="10" id="KW-1133">Transmembrane helix</keyword>
<evidence type="ECO:0000256" key="2">
    <source>
        <dbReference type="ARBA" id="ARBA00022527"/>
    </source>
</evidence>
<feature type="domain" description="PASTA" evidence="12">
    <location>
        <begin position="523"/>
        <end position="589"/>
    </location>
</feature>
<dbReference type="PANTHER" id="PTHR43289:SF34">
    <property type="entry name" value="SERINE_THREONINE-PROTEIN KINASE YBDM-RELATED"/>
    <property type="match status" value="1"/>
</dbReference>
<gene>
    <name evidence="13" type="primary">spk1</name>
    <name evidence="13" type="ORF">Lsed01_00164</name>
</gene>
<evidence type="ECO:0000256" key="5">
    <source>
        <dbReference type="ARBA" id="ARBA00022777"/>
    </source>
</evidence>
<evidence type="ECO:0000313" key="13">
    <source>
        <dbReference type="EMBL" id="GAA5517754.1"/>
    </source>
</evidence>
<keyword evidence="3" id="KW-0808">Transferase</keyword>
<comment type="catalytic activity">
    <reaction evidence="7">
        <text>L-threonyl-[protein] + ATP = O-phospho-L-threonyl-[protein] + ADP + H(+)</text>
        <dbReference type="Rhea" id="RHEA:46608"/>
        <dbReference type="Rhea" id="RHEA-COMP:11060"/>
        <dbReference type="Rhea" id="RHEA-COMP:11605"/>
        <dbReference type="ChEBI" id="CHEBI:15378"/>
        <dbReference type="ChEBI" id="CHEBI:30013"/>
        <dbReference type="ChEBI" id="CHEBI:30616"/>
        <dbReference type="ChEBI" id="CHEBI:61977"/>
        <dbReference type="ChEBI" id="CHEBI:456216"/>
        <dbReference type="EC" id="2.7.11.1"/>
    </reaction>
</comment>
<dbReference type="InterPro" id="IPR005543">
    <property type="entry name" value="PASTA_dom"/>
</dbReference>
<dbReference type="EC" id="2.7.11.1" evidence="1"/>
<evidence type="ECO:0000256" key="7">
    <source>
        <dbReference type="ARBA" id="ARBA00047899"/>
    </source>
</evidence>
<evidence type="ECO:0000256" key="10">
    <source>
        <dbReference type="SAM" id="Phobius"/>
    </source>
</evidence>
<dbReference type="NCBIfam" id="NF033483">
    <property type="entry name" value="PknB_PASTA_kin"/>
    <property type="match status" value="1"/>
</dbReference>
<protein>
    <recommendedName>
        <fullName evidence="1">non-specific serine/threonine protein kinase</fullName>
        <ecNumber evidence="1">2.7.11.1</ecNumber>
    </recommendedName>
</protein>
<dbReference type="PROSITE" id="PS51178">
    <property type="entry name" value="PASTA"/>
    <property type="match status" value="4"/>
</dbReference>
<dbReference type="Gene3D" id="3.30.10.20">
    <property type="match status" value="4"/>
</dbReference>
<dbReference type="Gene3D" id="1.10.510.10">
    <property type="entry name" value="Transferase(Phosphotransferase) domain 1"/>
    <property type="match status" value="1"/>
</dbReference>
<keyword evidence="2" id="KW-0723">Serine/threonine-protein kinase</keyword>
<name>A0ABP9WDW8_9MICO</name>
<organism evidence="13 14">
    <name type="scientific">Demequina sediminis</name>
    <dbReference type="NCBI Taxonomy" id="1930058"/>
    <lineage>
        <taxon>Bacteria</taxon>
        <taxon>Bacillati</taxon>
        <taxon>Actinomycetota</taxon>
        <taxon>Actinomycetes</taxon>
        <taxon>Micrococcales</taxon>
        <taxon>Demequinaceae</taxon>
        <taxon>Demequina</taxon>
    </lineage>
</organism>
<dbReference type="CDD" id="cd14014">
    <property type="entry name" value="STKc_PknB_like"/>
    <property type="match status" value="1"/>
</dbReference>
<feature type="domain" description="PASTA" evidence="12">
    <location>
        <begin position="455"/>
        <end position="522"/>
    </location>
</feature>
<proteinExistence type="predicted"/>
<accession>A0ABP9WDW8</accession>
<dbReference type="Gene3D" id="3.30.200.20">
    <property type="entry name" value="Phosphorylase Kinase, domain 1"/>
    <property type="match status" value="1"/>
</dbReference>
<evidence type="ECO:0000256" key="8">
    <source>
        <dbReference type="ARBA" id="ARBA00048679"/>
    </source>
</evidence>
<dbReference type="Proteomes" id="UP001426770">
    <property type="component" value="Unassembled WGS sequence"/>
</dbReference>
<dbReference type="Pfam" id="PF03793">
    <property type="entry name" value="PASTA"/>
    <property type="match status" value="4"/>
</dbReference>
<feature type="domain" description="PASTA" evidence="12">
    <location>
        <begin position="590"/>
        <end position="654"/>
    </location>
</feature>
<keyword evidence="14" id="KW-1185">Reference proteome</keyword>
<comment type="caution">
    <text evidence="13">The sequence shown here is derived from an EMBL/GenBank/DDBJ whole genome shotgun (WGS) entry which is preliminary data.</text>
</comment>
<dbReference type="GO" id="GO:0016301">
    <property type="term" value="F:kinase activity"/>
    <property type="evidence" value="ECO:0007669"/>
    <property type="project" value="UniProtKB-KW"/>
</dbReference>